<gene>
    <name evidence="3" type="ORF">SAMN02983003_1504</name>
</gene>
<evidence type="ECO:0000313" key="3">
    <source>
        <dbReference type="EMBL" id="SFZ83183.1"/>
    </source>
</evidence>
<name>A0A1K2HXU3_9HYPH</name>
<dbReference type="Proteomes" id="UP000183447">
    <property type="component" value="Unassembled WGS sequence"/>
</dbReference>
<dbReference type="Gene3D" id="3.30.530.20">
    <property type="match status" value="1"/>
</dbReference>
<organism evidence="3 4">
    <name type="scientific">Devosia enhydra</name>
    <dbReference type="NCBI Taxonomy" id="665118"/>
    <lineage>
        <taxon>Bacteria</taxon>
        <taxon>Pseudomonadati</taxon>
        <taxon>Pseudomonadota</taxon>
        <taxon>Alphaproteobacteria</taxon>
        <taxon>Hyphomicrobiales</taxon>
        <taxon>Devosiaceae</taxon>
        <taxon>Devosia</taxon>
    </lineage>
</organism>
<dbReference type="AlphaFoldDB" id="A0A1K2HXU3"/>
<dbReference type="Pfam" id="PF08327">
    <property type="entry name" value="AHSA1"/>
    <property type="match status" value="1"/>
</dbReference>
<evidence type="ECO:0000259" key="2">
    <source>
        <dbReference type="Pfam" id="PF08327"/>
    </source>
</evidence>
<sequence length="161" mass="17719">MTDDNDEGIVPRFTVSGRIARPVREVFEAVVDPAKLSGYFTTGGAKGRLETGATVTWDFHDFPGAFPVTVVEVVPERRIVLRWEAAPDDDPGGLYDTTVTMEFEPLDGDTRTRVSITEEGFRPSAAGFKSAFGNCEAWTGMLCGMKVYVEHGITLRDGFYK</sequence>
<dbReference type="RefSeq" id="WP_072340396.1">
    <property type="nucleotide sequence ID" value="NZ_FPKU01000001.1"/>
</dbReference>
<keyword evidence="4" id="KW-1185">Reference proteome</keyword>
<evidence type="ECO:0000256" key="1">
    <source>
        <dbReference type="ARBA" id="ARBA00006817"/>
    </source>
</evidence>
<evidence type="ECO:0000313" key="4">
    <source>
        <dbReference type="Proteomes" id="UP000183447"/>
    </source>
</evidence>
<protein>
    <submittedName>
        <fullName evidence="3">Uncharacterized conserved protein YndB, AHSA1/START domain</fullName>
    </submittedName>
</protein>
<proteinExistence type="inferred from homology"/>
<feature type="domain" description="Activator of Hsp90 ATPase homologue 1/2-like C-terminal" evidence="2">
    <location>
        <begin position="22"/>
        <end position="149"/>
    </location>
</feature>
<reference evidence="3 4" key="1">
    <citation type="submission" date="2016-11" db="EMBL/GenBank/DDBJ databases">
        <authorList>
            <person name="Jaros S."/>
            <person name="Januszkiewicz K."/>
            <person name="Wedrychowicz H."/>
        </authorList>
    </citation>
    <scope>NUCLEOTIDE SEQUENCE [LARGE SCALE GENOMIC DNA]</scope>
    <source>
        <strain evidence="3 4">ATCC 23634</strain>
    </source>
</reference>
<dbReference type="InterPro" id="IPR013538">
    <property type="entry name" value="ASHA1/2-like_C"/>
</dbReference>
<dbReference type="SUPFAM" id="SSF55961">
    <property type="entry name" value="Bet v1-like"/>
    <property type="match status" value="1"/>
</dbReference>
<dbReference type="InterPro" id="IPR023393">
    <property type="entry name" value="START-like_dom_sf"/>
</dbReference>
<dbReference type="STRING" id="665118.SAMN02983003_1504"/>
<accession>A0A1K2HXU3</accession>
<dbReference type="EMBL" id="FPKU01000001">
    <property type="protein sequence ID" value="SFZ83183.1"/>
    <property type="molecule type" value="Genomic_DNA"/>
</dbReference>
<comment type="similarity">
    <text evidence="1">Belongs to the AHA1 family.</text>
</comment>
<dbReference type="OrthoDB" id="9806378at2"/>